<evidence type="ECO:0000256" key="1">
    <source>
        <dbReference type="ARBA" id="ARBA00004123"/>
    </source>
</evidence>
<dbReference type="PROSITE" id="PS00028">
    <property type="entry name" value="ZINC_FINGER_C2H2_1"/>
    <property type="match status" value="2"/>
</dbReference>
<feature type="domain" description="C2H2-type" evidence="11">
    <location>
        <begin position="26"/>
        <end position="53"/>
    </location>
</feature>
<dbReference type="SUPFAM" id="SSF57667">
    <property type="entry name" value="beta-beta-alpha zinc fingers"/>
    <property type="match status" value="1"/>
</dbReference>
<keyword evidence="2" id="KW-0479">Metal-binding</keyword>
<dbReference type="InterPro" id="IPR013087">
    <property type="entry name" value="Znf_C2H2_type"/>
</dbReference>
<dbReference type="InterPro" id="IPR050717">
    <property type="entry name" value="C2H2-ZF_Transcription_Reg"/>
</dbReference>
<protein>
    <recommendedName>
        <fullName evidence="11">C2H2-type domain-containing protein</fullName>
    </recommendedName>
</protein>
<evidence type="ECO:0000313" key="12">
    <source>
        <dbReference type="EMBL" id="CAK8685872.1"/>
    </source>
</evidence>
<keyword evidence="3" id="KW-0677">Repeat</keyword>
<dbReference type="Pfam" id="PF12874">
    <property type="entry name" value="zf-met"/>
    <property type="match status" value="1"/>
</dbReference>
<evidence type="ECO:0000256" key="3">
    <source>
        <dbReference type="ARBA" id="ARBA00022737"/>
    </source>
</evidence>
<comment type="caution">
    <text evidence="12">The sequence shown here is derived from an EMBL/GenBank/DDBJ whole genome shotgun (WGS) entry which is preliminary data.</text>
</comment>
<evidence type="ECO:0000256" key="2">
    <source>
        <dbReference type="ARBA" id="ARBA00022723"/>
    </source>
</evidence>
<evidence type="ECO:0000256" key="6">
    <source>
        <dbReference type="ARBA" id="ARBA00023015"/>
    </source>
</evidence>
<evidence type="ECO:0000256" key="4">
    <source>
        <dbReference type="ARBA" id="ARBA00022771"/>
    </source>
</evidence>
<dbReference type="EMBL" id="CAWYQH010000101">
    <property type="protein sequence ID" value="CAK8685872.1"/>
    <property type="molecule type" value="Genomic_DNA"/>
</dbReference>
<organism evidence="12 13">
    <name type="scientific">Clavelina lepadiformis</name>
    <name type="common">Light-bulb sea squirt</name>
    <name type="synonym">Ascidia lepadiformis</name>
    <dbReference type="NCBI Taxonomy" id="159417"/>
    <lineage>
        <taxon>Eukaryota</taxon>
        <taxon>Metazoa</taxon>
        <taxon>Chordata</taxon>
        <taxon>Tunicata</taxon>
        <taxon>Ascidiacea</taxon>
        <taxon>Aplousobranchia</taxon>
        <taxon>Clavelinidae</taxon>
        <taxon>Clavelina</taxon>
    </lineage>
</organism>
<evidence type="ECO:0000256" key="7">
    <source>
        <dbReference type="ARBA" id="ARBA00023163"/>
    </source>
</evidence>
<accession>A0ABP0G414</accession>
<keyword evidence="7" id="KW-0804">Transcription</keyword>
<comment type="subcellular location">
    <subcellularLocation>
        <location evidence="1">Nucleus</location>
    </subcellularLocation>
</comment>
<dbReference type="PANTHER" id="PTHR14196:SF0">
    <property type="entry name" value="PROTEIN BOWEL"/>
    <property type="match status" value="1"/>
</dbReference>
<evidence type="ECO:0000313" key="13">
    <source>
        <dbReference type="Proteomes" id="UP001642483"/>
    </source>
</evidence>
<reference evidence="12 13" key="1">
    <citation type="submission" date="2024-02" db="EMBL/GenBank/DDBJ databases">
        <authorList>
            <person name="Daric V."/>
            <person name="Darras S."/>
        </authorList>
    </citation>
    <scope>NUCLEOTIDE SEQUENCE [LARGE SCALE GENOMIC DNA]</scope>
</reference>
<keyword evidence="6" id="KW-0805">Transcription regulation</keyword>
<evidence type="ECO:0000259" key="11">
    <source>
        <dbReference type="PROSITE" id="PS50157"/>
    </source>
</evidence>
<name>A0ABP0G414_CLALP</name>
<evidence type="ECO:0000256" key="10">
    <source>
        <dbReference type="SAM" id="MobiDB-lite"/>
    </source>
</evidence>
<dbReference type="SMART" id="SM00355">
    <property type="entry name" value="ZnF_C2H2"/>
    <property type="match status" value="2"/>
</dbReference>
<dbReference type="Proteomes" id="UP001642483">
    <property type="component" value="Unassembled WGS sequence"/>
</dbReference>
<gene>
    <name evidence="12" type="ORF">CVLEPA_LOCUS17584</name>
</gene>
<dbReference type="PROSITE" id="PS50157">
    <property type="entry name" value="ZINC_FINGER_C2H2_2"/>
    <property type="match status" value="2"/>
</dbReference>
<evidence type="ECO:0000256" key="5">
    <source>
        <dbReference type="ARBA" id="ARBA00022833"/>
    </source>
</evidence>
<keyword evidence="5" id="KW-0862">Zinc</keyword>
<proteinExistence type="predicted"/>
<dbReference type="InterPro" id="IPR036236">
    <property type="entry name" value="Znf_C2H2_sf"/>
</dbReference>
<keyword evidence="8" id="KW-0539">Nucleus</keyword>
<feature type="region of interest" description="Disordered" evidence="10">
    <location>
        <begin position="1"/>
        <end position="20"/>
    </location>
</feature>
<evidence type="ECO:0000256" key="8">
    <source>
        <dbReference type="ARBA" id="ARBA00023242"/>
    </source>
</evidence>
<dbReference type="PANTHER" id="PTHR14196">
    <property type="entry name" value="ODD-SKIPPED - RELATED"/>
    <property type="match status" value="1"/>
</dbReference>
<sequence>MTDTSQNIGTKQSDSNIQGSSGSAQLICKICNKMFQSELSFKIHEAYHDERKPHPCCICGKRFEVLFQLQKHMYSHPRGSPVTCTVCLKTYAKRLYIVDADAYLWKKVHHCTSCATLSRKSG</sequence>
<dbReference type="Pfam" id="PF13894">
    <property type="entry name" value="zf-C2H2_4"/>
    <property type="match status" value="1"/>
</dbReference>
<feature type="domain" description="C2H2-type" evidence="11">
    <location>
        <begin position="54"/>
        <end position="81"/>
    </location>
</feature>
<keyword evidence="13" id="KW-1185">Reference proteome</keyword>
<dbReference type="Gene3D" id="3.30.160.60">
    <property type="entry name" value="Classic Zinc Finger"/>
    <property type="match status" value="2"/>
</dbReference>
<keyword evidence="4 9" id="KW-0863">Zinc-finger</keyword>
<evidence type="ECO:0000256" key="9">
    <source>
        <dbReference type="PROSITE-ProRule" id="PRU00042"/>
    </source>
</evidence>